<organism evidence="1 2">
    <name type="scientific">Persea americana</name>
    <name type="common">Avocado</name>
    <dbReference type="NCBI Taxonomy" id="3435"/>
    <lineage>
        <taxon>Eukaryota</taxon>
        <taxon>Viridiplantae</taxon>
        <taxon>Streptophyta</taxon>
        <taxon>Embryophyta</taxon>
        <taxon>Tracheophyta</taxon>
        <taxon>Spermatophyta</taxon>
        <taxon>Magnoliopsida</taxon>
        <taxon>Magnoliidae</taxon>
        <taxon>Laurales</taxon>
        <taxon>Lauraceae</taxon>
        <taxon>Persea</taxon>
    </lineage>
</organism>
<reference evidence="1 2" key="1">
    <citation type="journal article" date="2022" name="Hortic Res">
        <title>A haplotype resolved chromosomal level avocado genome allows analysis of novel avocado genes.</title>
        <authorList>
            <person name="Nath O."/>
            <person name="Fletcher S.J."/>
            <person name="Hayward A."/>
            <person name="Shaw L.M."/>
            <person name="Masouleh A.K."/>
            <person name="Furtado A."/>
            <person name="Henry R.J."/>
            <person name="Mitter N."/>
        </authorList>
    </citation>
    <scope>NUCLEOTIDE SEQUENCE [LARGE SCALE GENOMIC DNA]</scope>
    <source>
        <strain evidence="2">cv. Hass</strain>
    </source>
</reference>
<proteinExistence type="predicted"/>
<protein>
    <submittedName>
        <fullName evidence="1">Uncharacterized protein</fullName>
    </submittedName>
</protein>
<sequence length="454" mass="49925">MGLSKEKKPKRILRGLKTVFFLISMLVSLLLFSAPVLLAITDALIPSALLSAFVSPLSMQTLYSHLRDYDFRTSIVDIPLISIARSVIIICVYSLCDGPSLSHGPYLGVSTLCSLFSIAFVSLKACVIGSSINSGGGSMMRFQQRYLDVGPREWWAREAMFLSSLVLAVGHIVVAYRTSCRERRKLLVYRIDLEAVSACSKGFPDYQKRRGKKRSIELLLLLLFLLPLDSHSISCNDSRCRTGSCDNTGACICNLPDPATILDGDRPFLGGRFCDEEQIMCDGTSSFWCEHGARCNEIVQGEEYTCICAPGYSGNHCEHIGAPCGQIFCFHEAECLAGVEGDVCECRTDWRGSADCSTPTITDSVVNSSASVAPHVKIIDNKKWLAVFFTISCSLGALAAAVILARKCFKRETTWNAKFQHVSQMQMHGILDDEDDSEDDSLVPKIVLSDHAHL</sequence>
<accession>A0ACC2KZM8</accession>
<dbReference type="EMBL" id="CM056814">
    <property type="protein sequence ID" value="KAJ8626346.1"/>
    <property type="molecule type" value="Genomic_DNA"/>
</dbReference>
<dbReference type="Proteomes" id="UP001234297">
    <property type="component" value="Chromosome 6"/>
</dbReference>
<name>A0ACC2KZM8_PERAE</name>
<evidence type="ECO:0000313" key="2">
    <source>
        <dbReference type="Proteomes" id="UP001234297"/>
    </source>
</evidence>
<evidence type="ECO:0000313" key="1">
    <source>
        <dbReference type="EMBL" id="KAJ8626346.1"/>
    </source>
</evidence>
<comment type="caution">
    <text evidence="1">The sequence shown here is derived from an EMBL/GenBank/DDBJ whole genome shotgun (WGS) entry which is preliminary data.</text>
</comment>
<keyword evidence="2" id="KW-1185">Reference proteome</keyword>
<gene>
    <name evidence="1" type="ORF">MRB53_019653</name>
</gene>